<gene>
    <name evidence="2" type="ORF">ACEWY4_006017</name>
</gene>
<dbReference type="Gene3D" id="1.10.10.60">
    <property type="entry name" value="Homeodomain-like"/>
    <property type="match status" value="1"/>
</dbReference>
<dbReference type="AlphaFoldDB" id="A0ABD1KCB3"/>
<organism evidence="2 3">
    <name type="scientific">Coilia grayii</name>
    <name type="common">Gray's grenadier anchovy</name>
    <dbReference type="NCBI Taxonomy" id="363190"/>
    <lineage>
        <taxon>Eukaryota</taxon>
        <taxon>Metazoa</taxon>
        <taxon>Chordata</taxon>
        <taxon>Craniata</taxon>
        <taxon>Vertebrata</taxon>
        <taxon>Euteleostomi</taxon>
        <taxon>Actinopterygii</taxon>
        <taxon>Neopterygii</taxon>
        <taxon>Teleostei</taxon>
        <taxon>Clupei</taxon>
        <taxon>Clupeiformes</taxon>
        <taxon>Clupeoidei</taxon>
        <taxon>Engraulidae</taxon>
        <taxon>Coilinae</taxon>
        <taxon>Coilia</taxon>
    </lineage>
</organism>
<protein>
    <recommendedName>
        <fullName evidence="1">Myb/SANT-like DNA-binding domain-containing protein</fullName>
    </recommendedName>
</protein>
<dbReference type="InterPro" id="IPR044822">
    <property type="entry name" value="Myb_DNA-bind_4"/>
</dbReference>
<evidence type="ECO:0000313" key="2">
    <source>
        <dbReference type="EMBL" id="KAL2096810.1"/>
    </source>
</evidence>
<dbReference type="EMBL" id="JBHFQA010000006">
    <property type="protein sequence ID" value="KAL2096810.1"/>
    <property type="molecule type" value="Genomic_DNA"/>
</dbReference>
<feature type="domain" description="Myb/SANT-like DNA-binding" evidence="1">
    <location>
        <begin position="33"/>
        <end position="122"/>
    </location>
</feature>
<keyword evidence="3" id="KW-1185">Reference proteome</keyword>
<comment type="caution">
    <text evidence="2">The sequence shown here is derived from an EMBL/GenBank/DDBJ whole genome shotgun (WGS) entry which is preliminary data.</text>
</comment>
<reference evidence="2 3" key="1">
    <citation type="submission" date="2024-09" db="EMBL/GenBank/DDBJ databases">
        <title>A chromosome-level genome assembly of Gray's grenadier anchovy, Coilia grayii.</title>
        <authorList>
            <person name="Fu Z."/>
        </authorList>
    </citation>
    <scope>NUCLEOTIDE SEQUENCE [LARGE SCALE GENOMIC DNA]</scope>
    <source>
        <strain evidence="2">G4</strain>
        <tissue evidence="2">Muscle</tissue>
    </source>
</reference>
<dbReference type="Pfam" id="PF13837">
    <property type="entry name" value="Myb_DNA-bind_4"/>
    <property type="match status" value="1"/>
</dbReference>
<evidence type="ECO:0000313" key="3">
    <source>
        <dbReference type="Proteomes" id="UP001591681"/>
    </source>
</evidence>
<name>A0ABD1KCB3_9TELE</name>
<proteinExistence type="predicted"/>
<accession>A0ABD1KCB3</accession>
<evidence type="ECO:0000259" key="1">
    <source>
        <dbReference type="Pfam" id="PF13837"/>
    </source>
</evidence>
<dbReference type="Proteomes" id="UP001591681">
    <property type="component" value="Unassembled WGS sequence"/>
</dbReference>
<sequence length="162" mass="17954">METGCPSPALDLCLGFLDCPLLPFPHLGSSNRTPEETRRLIRFRAENEQRFMKSKAAAKQLWETLVKDLGLQGTITSQQASTKWENLKKKYKELKTPKTGSGTDAGETTASTWQFFEEMHEVLGSRPSIDPPVVVASFAPDADPDPIPLVMVKTHPSHGLFT</sequence>